<dbReference type="Gene3D" id="2.30.110.20">
    <property type="entry name" value="Hcp1-like"/>
    <property type="match status" value="1"/>
</dbReference>
<organism evidence="1 2">
    <name type="scientific">Siccibacter turicensis</name>
    <dbReference type="NCBI Taxonomy" id="357233"/>
    <lineage>
        <taxon>Bacteria</taxon>
        <taxon>Pseudomonadati</taxon>
        <taxon>Pseudomonadota</taxon>
        <taxon>Gammaproteobacteria</taxon>
        <taxon>Enterobacterales</taxon>
        <taxon>Enterobacteriaceae</taxon>
        <taxon>Siccibacter</taxon>
    </lineage>
</organism>
<name>A0A2P8VGT3_9ENTR</name>
<dbReference type="Proteomes" id="UP000240212">
    <property type="component" value="Unassembled WGS sequence"/>
</dbReference>
<protein>
    <submittedName>
        <fullName evidence="1">Type VI secretion system tube protein Hcp</fullName>
    </submittedName>
</protein>
<gene>
    <name evidence="1" type="ORF">C7G83_14175</name>
</gene>
<dbReference type="EMBL" id="PYEP01000006">
    <property type="protein sequence ID" value="PSN06753.1"/>
    <property type="molecule type" value="Genomic_DNA"/>
</dbReference>
<dbReference type="STRING" id="1388748.GCA_000463155_00642"/>
<dbReference type="PANTHER" id="PTHR34319">
    <property type="entry name" value="MAJOR EXPORTED PROTEIN"/>
    <property type="match status" value="1"/>
</dbReference>
<sequence>MPIPAHLFLKDDGGAIIKGSSDVQGREGSIEVLSFTHGLHIPTDGNTGKLTGTRVHGAFTIGKEFDSASTYLYKAVSTGQQLKSAELKWYKINDAGQEVEYFNMLLENVRVVSITPVMADCKDPHSQHLNHMEIVDLRYEKITWKYVDGNLVHSDAWNERATA</sequence>
<comment type="caution">
    <text evidence="1">The sequence shown here is derived from an EMBL/GenBank/DDBJ whole genome shotgun (WGS) entry which is preliminary data.</text>
</comment>
<reference evidence="1 2" key="1">
    <citation type="submission" date="2018-03" db="EMBL/GenBank/DDBJ databases">
        <title>Draft genome sequence of the first documented clinical Siccibacter turicensis isolate in Austria.</title>
        <authorList>
            <person name="Lepuschitz S."/>
            <person name="Pekard-Amenitsch S."/>
            <person name="Haunold R."/>
            <person name="Schill S."/>
            <person name="Mach R."/>
            <person name="Allerberger F."/>
            <person name="Ruppitsch W."/>
            <person name="Forsythe S.J."/>
        </authorList>
    </citation>
    <scope>NUCLEOTIDE SEQUENCE [LARGE SCALE GENOMIC DNA]</scope>
    <source>
        <strain evidence="1 2">6100069499-17</strain>
    </source>
</reference>
<dbReference type="PANTHER" id="PTHR34319:SF6">
    <property type="entry name" value="MAJOR EXPORTED PROTEIN"/>
    <property type="match status" value="1"/>
</dbReference>
<dbReference type="AlphaFoldDB" id="A0A2P8VGT3"/>
<keyword evidence="2" id="KW-1185">Reference proteome</keyword>
<dbReference type="RefSeq" id="WP_106877711.1">
    <property type="nucleotide sequence ID" value="NZ_DHYB01000019.1"/>
</dbReference>
<dbReference type="OrthoDB" id="5674026at2"/>
<evidence type="ECO:0000313" key="2">
    <source>
        <dbReference type="Proteomes" id="UP000240212"/>
    </source>
</evidence>
<dbReference type="NCBIfam" id="TIGR03344">
    <property type="entry name" value="VI_effect_Hcp1"/>
    <property type="match status" value="1"/>
</dbReference>
<accession>A0A2P8VGT3</accession>
<dbReference type="InterPro" id="IPR052947">
    <property type="entry name" value="T6SS_Hcp1_domain"/>
</dbReference>
<dbReference type="Pfam" id="PF05638">
    <property type="entry name" value="T6SS_HCP"/>
    <property type="match status" value="1"/>
</dbReference>
<dbReference type="InterPro" id="IPR036624">
    <property type="entry name" value="Hcp1-lik_sf"/>
</dbReference>
<dbReference type="SUPFAM" id="SSF141452">
    <property type="entry name" value="Hcp1-like"/>
    <property type="match status" value="1"/>
</dbReference>
<evidence type="ECO:0000313" key="1">
    <source>
        <dbReference type="EMBL" id="PSN06753.1"/>
    </source>
</evidence>
<dbReference type="InterPro" id="IPR008514">
    <property type="entry name" value="T6SS_Hcp"/>
</dbReference>
<proteinExistence type="predicted"/>